<keyword evidence="3" id="KW-0949">S-adenosyl-L-methionine</keyword>
<comment type="caution">
    <text evidence="5">The sequence shown here is derived from an EMBL/GenBank/DDBJ whole genome shotgun (WGS) entry which is preliminary data.</text>
</comment>
<dbReference type="AlphaFoldDB" id="A0A2S6I926"/>
<dbReference type="EMBL" id="PTJC01000005">
    <property type="protein sequence ID" value="PPK88000.1"/>
    <property type="molecule type" value="Genomic_DNA"/>
</dbReference>
<accession>A0A2S6I926</accession>
<dbReference type="GO" id="GO:0032259">
    <property type="term" value="P:methylation"/>
    <property type="evidence" value="ECO:0007669"/>
    <property type="project" value="UniProtKB-KW"/>
</dbReference>
<protein>
    <submittedName>
        <fullName evidence="5">23S rRNA (Cytosine1962-C5)-methyltransferase</fullName>
    </submittedName>
</protein>
<evidence type="ECO:0000256" key="3">
    <source>
        <dbReference type="ARBA" id="ARBA00022691"/>
    </source>
</evidence>
<proteinExistence type="predicted"/>
<evidence type="ECO:0000256" key="2">
    <source>
        <dbReference type="ARBA" id="ARBA00022679"/>
    </source>
</evidence>
<dbReference type="InterPro" id="IPR029063">
    <property type="entry name" value="SAM-dependent_MTases_sf"/>
</dbReference>
<dbReference type="PANTHER" id="PTHR43042:SF3">
    <property type="entry name" value="RIBOSOMAL RNA LARGE SUBUNIT METHYLTRANSFERASE YWBD-RELATED"/>
    <property type="match status" value="1"/>
</dbReference>
<dbReference type="Gene3D" id="3.30.750.80">
    <property type="entry name" value="RNA methyltransferase domain (HRMD) like"/>
    <property type="match status" value="1"/>
</dbReference>
<dbReference type="RefSeq" id="WP_104418578.1">
    <property type="nucleotide sequence ID" value="NZ_PTJC01000005.1"/>
</dbReference>
<dbReference type="OrthoDB" id="9805492at2"/>
<dbReference type="Gene3D" id="3.40.50.150">
    <property type="entry name" value="Vaccinia Virus protein VP39"/>
    <property type="match status" value="1"/>
</dbReference>
<dbReference type="GO" id="GO:0008168">
    <property type="term" value="F:methyltransferase activity"/>
    <property type="evidence" value="ECO:0007669"/>
    <property type="project" value="UniProtKB-KW"/>
</dbReference>
<reference evidence="5 6" key="1">
    <citation type="submission" date="2018-02" db="EMBL/GenBank/DDBJ databases">
        <title>Genomic Encyclopedia of Archaeal and Bacterial Type Strains, Phase II (KMG-II): from individual species to whole genera.</title>
        <authorList>
            <person name="Goeker M."/>
        </authorList>
    </citation>
    <scope>NUCLEOTIDE SEQUENCE [LARGE SCALE GENOMIC DNA]</scope>
    <source>
        <strain evidence="5 6">DSM 29526</strain>
    </source>
</reference>
<dbReference type="PANTHER" id="PTHR43042">
    <property type="entry name" value="SAM-DEPENDENT METHYLTRANSFERASE"/>
    <property type="match status" value="1"/>
</dbReference>
<evidence type="ECO:0000313" key="5">
    <source>
        <dbReference type="EMBL" id="PPK88000.1"/>
    </source>
</evidence>
<dbReference type="SUPFAM" id="SSF53335">
    <property type="entry name" value="S-adenosyl-L-methionine-dependent methyltransferases"/>
    <property type="match status" value="1"/>
</dbReference>
<keyword evidence="1 5" id="KW-0489">Methyltransferase</keyword>
<name>A0A2S6I926_9BACT</name>
<feature type="domain" description="S-adenosylmethionine-dependent methyltransferase" evidence="4">
    <location>
        <begin position="106"/>
        <end position="264"/>
    </location>
</feature>
<dbReference type="Proteomes" id="UP000237662">
    <property type="component" value="Unassembled WGS sequence"/>
</dbReference>
<sequence length="310" mass="35920">MDPQLEAFHNRLRKMDRHYGKWARRKGLEAYRVYDADLEAFPLTVDRYGDRLYVAVYARGEAADTEGYRDDIATALEVDPDRIHFKIRERQSGKQQYEKLAEIGREFPVAEYGRRFYVNLHDYLDTGLFLDHRETRRMVGEAASGKRILNLFAYTCSFGVYAATGGAVRVDNLDLSNTYLDWGKRNFILNGLDPAGHGFLREDALSWLRGPVRERYDLIVLDPPTFSNSKMMDAVLNTQRDHAELVNRSLDRLLPGGTLYFSTNYRKFRLDENAISGQLREITARTLPQDFRKKNLHRSWKVSHPSPTDS</sequence>
<dbReference type="InterPro" id="IPR019614">
    <property type="entry name" value="SAM-dep_methyl-trfase"/>
</dbReference>
<keyword evidence="2 5" id="KW-0808">Transferase</keyword>
<dbReference type="CDD" id="cd02440">
    <property type="entry name" value="AdoMet_MTases"/>
    <property type="match status" value="1"/>
</dbReference>
<keyword evidence="6" id="KW-1185">Reference proteome</keyword>
<gene>
    <name evidence="5" type="ORF">CLV84_0963</name>
</gene>
<dbReference type="Pfam" id="PF10672">
    <property type="entry name" value="Methyltrans_SAM"/>
    <property type="match status" value="1"/>
</dbReference>
<organism evidence="5 6">
    <name type="scientific">Neolewinella xylanilytica</name>
    <dbReference type="NCBI Taxonomy" id="1514080"/>
    <lineage>
        <taxon>Bacteria</taxon>
        <taxon>Pseudomonadati</taxon>
        <taxon>Bacteroidota</taxon>
        <taxon>Saprospiria</taxon>
        <taxon>Saprospirales</taxon>
        <taxon>Lewinellaceae</taxon>
        <taxon>Neolewinella</taxon>
    </lineage>
</organism>
<evidence type="ECO:0000256" key="1">
    <source>
        <dbReference type="ARBA" id="ARBA00022603"/>
    </source>
</evidence>
<evidence type="ECO:0000313" key="6">
    <source>
        <dbReference type="Proteomes" id="UP000237662"/>
    </source>
</evidence>
<evidence type="ECO:0000259" key="4">
    <source>
        <dbReference type="Pfam" id="PF10672"/>
    </source>
</evidence>